<dbReference type="Proteomes" id="UP000579281">
    <property type="component" value="Unassembled WGS sequence"/>
</dbReference>
<evidence type="ECO:0000313" key="1">
    <source>
        <dbReference type="EMBL" id="MBB6216575.1"/>
    </source>
</evidence>
<keyword evidence="2" id="KW-1185">Reference proteome</keyword>
<dbReference type="AlphaFoldDB" id="A0A841L2J6"/>
<sequence length="34" mass="4120">MLMMEIITLENKLTLKLRELEATPVEIEQILYHY</sequence>
<gene>
    <name evidence="1" type="ORF">HNQ80_002679</name>
</gene>
<reference evidence="1 2" key="1">
    <citation type="submission" date="2020-08" db="EMBL/GenBank/DDBJ databases">
        <title>Genomic Encyclopedia of Type Strains, Phase IV (KMG-IV): sequencing the most valuable type-strain genomes for metagenomic binning, comparative biology and taxonomic classification.</title>
        <authorList>
            <person name="Goeker M."/>
        </authorList>
    </citation>
    <scope>NUCLEOTIDE SEQUENCE [LARGE SCALE GENOMIC DNA]</scope>
    <source>
        <strain evidence="1 2">DSM 103526</strain>
    </source>
</reference>
<comment type="caution">
    <text evidence="1">The sequence shown here is derived from an EMBL/GenBank/DDBJ whole genome shotgun (WGS) entry which is preliminary data.</text>
</comment>
<accession>A0A841L2J6</accession>
<dbReference type="EMBL" id="JACHEN010000016">
    <property type="protein sequence ID" value="MBB6216575.1"/>
    <property type="molecule type" value="Genomic_DNA"/>
</dbReference>
<protein>
    <submittedName>
        <fullName evidence="1">Uncharacterized protein</fullName>
    </submittedName>
</protein>
<organism evidence="1 2">
    <name type="scientific">Anaerosolibacter carboniphilus</name>
    <dbReference type="NCBI Taxonomy" id="1417629"/>
    <lineage>
        <taxon>Bacteria</taxon>
        <taxon>Bacillati</taxon>
        <taxon>Bacillota</taxon>
        <taxon>Clostridia</taxon>
        <taxon>Peptostreptococcales</taxon>
        <taxon>Thermotaleaceae</taxon>
        <taxon>Anaerosolibacter</taxon>
    </lineage>
</organism>
<proteinExistence type="predicted"/>
<evidence type="ECO:0000313" key="2">
    <source>
        <dbReference type="Proteomes" id="UP000579281"/>
    </source>
</evidence>
<name>A0A841L2J6_9FIRM</name>